<dbReference type="EMBL" id="CP151502">
    <property type="protein sequence ID" value="WZN60014.1"/>
    <property type="molecule type" value="Genomic_DNA"/>
</dbReference>
<feature type="chain" id="PRO_5043545273" evidence="1">
    <location>
        <begin position="26"/>
        <end position="149"/>
    </location>
</feature>
<name>A0AAX4P1H8_9CHLO</name>
<accession>A0AAX4P1H8</accession>
<evidence type="ECO:0000313" key="2">
    <source>
        <dbReference type="EMBL" id="WZN60014.1"/>
    </source>
</evidence>
<gene>
    <name evidence="2" type="ORF">HKI87_02g15420</name>
</gene>
<proteinExistence type="predicted"/>
<reference evidence="2 3" key="1">
    <citation type="submission" date="2024-03" db="EMBL/GenBank/DDBJ databases">
        <title>Complete genome sequence of the green alga Chloropicon roscoffensis RCC1871.</title>
        <authorList>
            <person name="Lemieux C."/>
            <person name="Pombert J.-F."/>
            <person name="Otis C."/>
            <person name="Turmel M."/>
        </authorList>
    </citation>
    <scope>NUCLEOTIDE SEQUENCE [LARGE SCALE GENOMIC DNA]</scope>
    <source>
        <strain evidence="2 3">RCC1871</strain>
    </source>
</reference>
<dbReference type="Proteomes" id="UP001472866">
    <property type="component" value="Chromosome 02"/>
</dbReference>
<evidence type="ECO:0000313" key="3">
    <source>
        <dbReference type="Proteomes" id="UP001472866"/>
    </source>
</evidence>
<protein>
    <submittedName>
        <fullName evidence="2">Selenoprotein T</fullName>
    </submittedName>
</protein>
<sequence length="149" mass="16317">MASPGYGRGIVVLALGLFLLAGRDTMNDIFAPLVTDKSPGALGQVGMNLVEAFTGEETRRTYMEDLSRGEKSVHMSFCHYEDVRNSKMLVALGLFFFNSFAQQNLLKTGAFEVYYNSTPVYSKLASGLGNQVDLNEMIKGLKVAMGVEE</sequence>
<feature type="signal peptide" evidence="1">
    <location>
        <begin position="1"/>
        <end position="25"/>
    </location>
</feature>
<evidence type="ECO:0000256" key="1">
    <source>
        <dbReference type="SAM" id="SignalP"/>
    </source>
</evidence>
<keyword evidence="3" id="KW-1185">Reference proteome</keyword>
<keyword evidence="1" id="KW-0732">Signal</keyword>
<dbReference type="AlphaFoldDB" id="A0AAX4P1H8"/>
<organism evidence="2 3">
    <name type="scientific">Chloropicon roscoffensis</name>
    <dbReference type="NCBI Taxonomy" id="1461544"/>
    <lineage>
        <taxon>Eukaryota</taxon>
        <taxon>Viridiplantae</taxon>
        <taxon>Chlorophyta</taxon>
        <taxon>Chloropicophyceae</taxon>
        <taxon>Chloropicales</taxon>
        <taxon>Chloropicaceae</taxon>
        <taxon>Chloropicon</taxon>
    </lineage>
</organism>